<evidence type="ECO:0000256" key="7">
    <source>
        <dbReference type="ARBA" id="ARBA00022670"/>
    </source>
</evidence>
<proteinExistence type="inferred from homology"/>
<dbReference type="InterPro" id="IPR016024">
    <property type="entry name" value="ARM-type_fold"/>
</dbReference>
<evidence type="ECO:0000256" key="8">
    <source>
        <dbReference type="ARBA" id="ARBA00022723"/>
    </source>
</evidence>
<evidence type="ECO:0000256" key="9">
    <source>
        <dbReference type="ARBA" id="ARBA00022801"/>
    </source>
</evidence>
<dbReference type="InterPro" id="IPR042097">
    <property type="entry name" value="Aminopeptidase_N-like_N_sf"/>
</dbReference>
<evidence type="ECO:0000256" key="1">
    <source>
        <dbReference type="ARBA" id="ARBA00000098"/>
    </source>
</evidence>
<dbReference type="EMBL" id="CP055153">
    <property type="protein sequence ID" value="QMU30290.1"/>
    <property type="molecule type" value="Genomic_DNA"/>
</dbReference>
<dbReference type="GO" id="GO:0016020">
    <property type="term" value="C:membrane"/>
    <property type="evidence" value="ECO:0007669"/>
    <property type="project" value="TreeGrafter"/>
</dbReference>
<evidence type="ECO:0000256" key="4">
    <source>
        <dbReference type="ARBA" id="ARBA00012564"/>
    </source>
</evidence>
<dbReference type="InterPro" id="IPR050344">
    <property type="entry name" value="Peptidase_M1_aminopeptidases"/>
</dbReference>
<keyword evidence="10" id="KW-0862">Zinc</keyword>
<dbReference type="GO" id="GO:0005615">
    <property type="term" value="C:extracellular space"/>
    <property type="evidence" value="ECO:0007669"/>
    <property type="project" value="TreeGrafter"/>
</dbReference>
<organism evidence="14 15">
    <name type="scientific">Adhaeribacter radiodurans</name>
    <dbReference type="NCBI Taxonomy" id="2745197"/>
    <lineage>
        <taxon>Bacteria</taxon>
        <taxon>Pseudomonadati</taxon>
        <taxon>Bacteroidota</taxon>
        <taxon>Cytophagia</taxon>
        <taxon>Cytophagales</taxon>
        <taxon>Hymenobacteraceae</taxon>
        <taxon>Adhaeribacter</taxon>
    </lineage>
</organism>
<dbReference type="SUPFAM" id="SSF55486">
    <property type="entry name" value="Metalloproteases ('zincins'), catalytic domain"/>
    <property type="match status" value="1"/>
</dbReference>
<keyword evidence="15" id="KW-1185">Reference proteome</keyword>
<dbReference type="PANTHER" id="PTHR11533">
    <property type="entry name" value="PROTEASE M1 ZINC METALLOPROTEASE"/>
    <property type="match status" value="1"/>
</dbReference>
<keyword evidence="9" id="KW-0378">Hydrolase</keyword>
<dbReference type="GO" id="GO:0043171">
    <property type="term" value="P:peptide catabolic process"/>
    <property type="evidence" value="ECO:0007669"/>
    <property type="project" value="TreeGrafter"/>
</dbReference>
<dbReference type="PANTHER" id="PTHR11533:SF174">
    <property type="entry name" value="PUROMYCIN-SENSITIVE AMINOPEPTIDASE-RELATED"/>
    <property type="match status" value="1"/>
</dbReference>
<name>A0A7L7LBS3_9BACT</name>
<keyword evidence="8" id="KW-0479">Metal-binding</keyword>
<evidence type="ECO:0000256" key="5">
    <source>
        <dbReference type="ARBA" id="ARBA00015611"/>
    </source>
</evidence>
<dbReference type="CDD" id="cd09603">
    <property type="entry name" value="M1_APN_like"/>
    <property type="match status" value="1"/>
</dbReference>
<evidence type="ECO:0000256" key="11">
    <source>
        <dbReference type="ARBA" id="ARBA00023049"/>
    </source>
</evidence>
<dbReference type="PRINTS" id="PR00756">
    <property type="entry name" value="ALADIPTASE"/>
</dbReference>
<evidence type="ECO:0000259" key="12">
    <source>
        <dbReference type="Pfam" id="PF01433"/>
    </source>
</evidence>
<evidence type="ECO:0000256" key="2">
    <source>
        <dbReference type="ARBA" id="ARBA00001947"/>
    </source>
</evidence>
<dbReference type="GO" id="GO:0042277">
    <property type="term" value="F:peptide binding"/>
    <property type="evidence" value="ECO:0007669"/>
    <property type="project" value="TreeGrafter"/>
</dbReference>
<dbReference type="AlphaFoldDB" id="A0A7L7LBS3"/>
<evidence type="ECO:0000256" key="10">
    <source>
        <dbReference type="ARBA" id="ARBA00022833"/>
    </source>
</evidence>
<keyword evidence="7" id="KW-0645">Protease</keyword>
<evidence type="ECO:0000259" key="13">
    <source>
        <dbReference type="Pfam" id="PF17900"/>
    </source>
</evidence>
<evidence type="ECO:0000256" key="3">
    <source>
        <dbReference type="ARBA" id="ARBA00010136"/>
    </source>
</evidence>
<evidence type="ECO:0000313" key="15">
    <source>
        <dbReference type="Proteomes" id="UP000514509"/>
    </source>
</evidence>
<dbReference type="KEGG" id="add:HUW48_20650"/>
<dbReference type="InterPro" id="IPR014782">
    <property type="entry name" value="Peptidase_M1_dom"/>
</dbReference>
<dbReference type="Proteomes" id="UP000514509">
    <property type="component" value="Chromosome"/>
</dbReference>
<gene>
    <name evidence="14" type="ORF">HUW48_20650</name>
</gene>
<feature type="domain" description="Aminopeptidase N-like N-terminal" evidence="13">
    <location>
        <begin position="74"/>
        <end position="263"/>
    </location>
</feature>
<dbReference type="RefSeq" id="WP_182412738.1">
    <property type="nucleotide sequence ID" value="NZ_CP055153.1"/>
</dbReference>
<dbReference type="Pfam" id="PF01433">
    <property type="entry name" value="Peptidase_M1"/>
    <property type="match status" value="1"/>
</dbReference>
<protein>
    <recommendedName>
        <fullName evidence="5">Aminopeptidase N</fullName>
        <ecNumber evidence="4">3.4.11.2</ecNumber>
    </recommendedName>
</protein>
<dbReference type="GO" id="GO:0008270">
    <property type="term" value="F:zinc ion binding"/>
    <property type="evidence" value="ECO:0007669"/>
    <property type="project" value="InterPro"/>
</dbReference>
<dbReference type="Gene3D" id="1.25.10.10">
    <property type="entry name" value="Leucine-rich Repeat Variant"/>
    <property type="match status" value="1"/>
</dbReference>
<keyword evidence="11" id="KW-0482">Metalloprotease</keyword>
<dbReference type="InterPro" id="IPR045357">
    <property type="entry name" value="Aminopeptidase_N-like_N"/>
</dbReference>
<dbReference type="GO" id="GO:0005737">
    <property type="term" value="C:cytoplasm"/>
    <property type="evidence" value="ECO:0007669"/>
    <property type="project" value="TreeGrafter"/>
</dbReference>
<comment type="cofactor">
    <cofactor evidence="2">
        <name>Zn(2+)</name>
        <dbReference type="ChEBI" id="CHEBI:29105"/>
    </cofactor>
</comment>
<reference evidence="14 15" key="1">
    <citation type="submission" date="2020-06" db="EMBL/GenBank/DDBJ databases">
        <authorList>
            <person name="Hwang Y.J."/>
        </authorList>
    </citation>
    <scope>NUCLEOTIDE SEQUENCE [LARGE SCALE GENOMIC DNA]</scope>
    <source>
        <strain evidence="14 15">KUDC8001</strain>
    </source>
</reference>
<dbReference type="Pfam" id="PF13646">
    <property type="entry name" value="HEAT_2"/>
    <property type="match status" value="1"/>
</dbReference>
<feature type="domain" description="Peptidase M1 membrane alanine aminopeptidase" evidence="12">
    <location>
        <begin position="301"/>
        <end position="506"/>
    </location>
</feature>
<dbReference type="InterPro" id="IPR001930">
    <property type="entry name" value="Peptidase_M1"/>
</dbReference>
<evidence type="ECO:0000313" key="14">
    <source>
        <dbReference type="EMBL" id="QMU30290.1"/>
    </source>
</evidence>
<comment type="catalytic activity">
    <reaction evidence="1">
        <text>Release of an N-terminal amino acid, Xaa-|-Yaa- from a peptide, amide or arylamide. Xaa is preferably Ala, but may be most amino acids including Pro (slow action). When a terminal hydrophobic residue is followed by a prolyl residue, the two may be released as an intact Xaa-Pro dipeptide.</text>
        <dbReference type="EC" id="3.4.11.2"/>
    </reaction>
</comment>
<dbReference type="GO" id="GO:0006508">
    <property type="term" value="P:proteolysis"/>
    <property type="evidence" value="ECO:0007669"/>
    <property type="project" value="UniProtKB-KW"/>
</dbReference>
<sequence>MNDKFWGGLSLLFLLVMEAGCKTNSPTSQTPIISSTAMAPIPDTTQKINSGIPEWASKKGTYNPSITRLSDLIHTNLKLRFDWSKQQAIGEATLTLKPFFYPQNTVVLDAKGFTIKSVKLITGSTNKDLAYKYDNQKLTINLDKTYNRNQEYKILIIYVANPNNLQVKGSAAITSDKGLYFINPLGKEPNKPQQIWTQGETEANSAWMPTIDSPNERMTQEIYLTVDQKYITLSNGLLVNSKKNTDGTRTDYWKMDKPHAPYLAMIAVGEFAVVQDKWRNLAVNYYVEPQFANTAKAIFGNTPEMMEFFSKKLGVDFPWQKYASVVVRDYVSGAMENTTASVFMESLQLTKRELQDTNWDFIIAHELFHQWFGDLVTLESWANLPLNESFANYSEYLWEEYKYGKAAADVLNLKELNEYLAESETKQEPLIRYYYKDKEDMFDSHSYAKGGRVLHMLRNYVGDEAFFTALKNYLLTHQFTSVELAELRIAFEDVTGEDLNWFFDQWFLKPGHPDLKITHTYQNGQVQLTVIQQQDSLYTPVYRLPLKVAVWEGSQKKEHNITITEARQTFNLLASSKPNLVLFDAEQQLLGKIDHFKTQAELLYQFNHVNQYLAKYEAITKLTDKVNDPQILKMMRMALKDETPQIRSAALTALAKYTGTESKPVVEELRETAKNDKKSIVRADAVTAIATFPNVDATSVLEKALTDSSYAVVAAGIEGFITTKNSQVATQLKQFDNTKNNEVLRALSGYYARFGGPAYFDWFMKNVQTIKGENLYFFTQNFGGYLMNFGAQVDLKQGLAKLEDMARHHETYFVRLAAFQALSIASDPETQKLLLADIKAKEKDPKLIRIYSSMVE</sequence>
<dbReference type="Gene3D" id="2.60.40.1730">
    <property type="entry name" value="tricorn interacting facor f3 domain"/>
    <property type="match status" value="1"/>
</dbReference>
<dbReference type="InterPro" id="IPR011989">
    <property type="entry name" value="ARM-like"/>
</dbReference>
<dbReference type="SUPFAM" id="SSF48371">
    <property type="entry name" value="ARM repeat"/>
    <property type="match status" value="1"/>
</dbReference>
<reference evidence="14 15" key="2">
    <citation type="submission" date="2020-08" db="EMBL/GenBank/DDBJ databases">
        <title>Adhaeribacter dokdonensis sp. nov., isolated from the rhizosphere of Elymus tsukushiensis, a plant native to the Dokdo Islands, Republic of Korea.</title>
        <authorList>
            <person name="Ghim S.Y."/>
        </authorList>
    </citation>
    <scope>NUCLEOTIDE SEQUENCE [LARGE SCALE GENOMIC DNA]</scope>
    <source>
        <strain evidence="14 15">KUDC8001</strain>
    </source>
</reference>
<dbReference type="GO" id="GO:0070006">
    <property type="term" value="F:metalloaminopeptidase activity"/>
    <property type="evidence" value="ECO:0007669"/>
    <property type="project" value="TreeGrafter"/>
</dbReference>
<dbReference type="InterPro" id="IPR027268">
    <property type="entry name" value="Peptidase_M4/M1_CTD_sf"/>
</dbReference>
<evidence type="ECO:0000256" key="6">
    <source>
        <dbReference type="ARBA" id="ARBA00022438"/>
    </source>
</evidence>
<dbReference type="Pfam" id="PF17900">
    <property type="entry name" value="Peptidase_M1_N"/>
    <property type="match status" value="1"/>
</dbReference>
<dbReference type="Gene3D" id="1.10.390.10">
    <property type="entry name" value="Neutral Protease Domain 2"/>
    <property type="match status" value="1"/>
</dbReference>
<accession>A0A7L7LBS3</accession>
<comment type="similarity">
    <text evidence="3">Belongs to the peptidase M1 family.</text>
</comment>
<dbReference type="GO" id="GO:0016285">
    <property type="term" value="F:alanyl aminopeptidase activity"/>
    <property type="evidence" value="ECO:0007669"/>
    <property type="project" value="UniProtKB-EC"/>
</dbReference>
<keyword evidence="6" id="KW-0031">Aminopeptidase</keyword>
<dbReference type="EC" id="3.4.11.2" evidence="4"/>
<dbReference type="SUPFAM" id="SSF63737">
    <property type="entry name" value="Leukotriene A4 hydrolase N-terminal domain"/>
    <property type="match status" value="1"/>
</dbReference>